<proteinExistence type="predicted"/>
<sequence>MFSVIRSVAQPRSSGRLDPFASGDPVYNVSQITQARSTVRYLCLTRSLAQRRSSEGCVLCINAYLNAPASGERPPTFGDAALTGMGNHSFTHPSHRGRESQGWRWRNSLRLLQTQRLSLSDGCKGVFSLSQVWQLVETPGPPGQTGFYLSDPP</sequence>
<dbReference type="EMBL" id="KL198018">
    <property type="protein sequence ID" value="KDQ20139.1"/>
    <property type="molecule type" value="Genomic_DNA"/>
</dbReference>
<dbReference type="AlphaFoldDB" id="A0A067MWZ4"/>
<dbReference type="InParanoid" id="A0A067MWZ4"/>
<name>A0A067MWZ4_BOTB1</name>
<dbReference type="HOGENOM" id="CLU_1712961_0_0_1"/>
<keyword evidence="2" id="KW-1185">Reference proteome</keyword>
<gene>
    <name evidence="1" type="ORF">BOTBODRAFT_184111</name>
</gene>
<protein>
    <submittedName>
        <fullName evidence="1">Uncharacterized protein</fullName>
    </submittedName>
</protein>
<organism evidence="1 2">
    <name type="scientific">Botryobasidium botryosum (strain FD-172 SS1)</name>
    <dbReference type="NCBI Taxonomy" id="930990"/>
    <lineage>
        <taxon>Eukaryota</taxon>
        <taxon>Fungi</taxon>
        <taxon>Dikarya</taxon>
        <taxon>Basidiomycota</taxon>
        <taxon>Agaricomycotina</taxon>
        <taxon>Agaricomycetes</taxon>
        <taxon>Cantharellales</taxon>
        <taxon>Botryobasidiaceae</taxon>
        <taxon>Botryobasidium</taxon>
    </lineage>
</organism>
<accession>A0A067MWZ4</accession>
<dbReference type="Proteomes" id="UP000027195">
    <property type="component" value="Unassembled WGS sequence"/>
</dbReference>
<evidence type="ECO:0000313" key="2">
    <source>
        <dbReference type="Proteomes" id="UP000027195"/>
    </source>
</evidence>
<reference evidence="2" key="1">
    <citation type="journal article" date="2014" name="Proc. Natl. Acad. Sci. U.S.A.">
        <title>Extensive sampling of basidiomycete genomes demonstrates inadequacy of the white-rot/brown-rot paradigm for wood decay fungi.</title>
        <authorList>
            <person name="Riley R."/>
            <person name="Salamov A.A."/>
            <person name="Brown D.W."/>
            <person name="Nagy L.G."/>
            <person name="Floudas D."/>
            <person name="Held B.W."/>
            <person name="Levasseur A."/>
            <person name="Lombard V."/>
            <person name="Morin E."/>
            <person name="Otillar R."/>
            <person name="Lindquist E.A."/>
            <person name="Sun H."/>
            <person name="LaButti K.M."/>
            <person name="Schmutz J."/>
            <person name="Jabbour D."/>
            <person name="Luo H."/>
            <person name="Baker S.E."/>
            <person name="Pisabarro A.G."/>
            <person name="Walton J.D."/>
            <person name="Blanchette R.A."/>
            <person name="Henrissat B."/>
            <person name="Martin F."/>
            <person name="Cullen D."/>
            <person name="Hibbett D.S."/>
            <person name="Grigoriev I.V."/>
        </authorList>
    </citation>
    <scope>NUCLEOTIDE SEQUENCE [LARGE SCALE GENOMIC DNA]</scope>
    <source>
        <strain evidence="2">FD-172 SS1</strain>
    </source>
</reference>
<evidence type="ECO:0000313" key="1">
    <source>
        <dbReference type="EMBL" id="KDQ20139.1"/>
    </source>
</evidence>